<evidence type="ECO:0000313" key="1">
    <source>
        <dbReference type="EMBL" id="OHT02043.1"/>
    </source>
</evidence>
<dbReference type="VEuPathDB" id="TrichDB:TRFO_30959"/>
<reference evidence="1" key="1">
    <citation type="submission" date="2016-10" db="EMBL/GenBank/DDBJ databases">
        <authorList>
            <person name="Benchimol M."/>
            <person name="Almeida L.G."/>
            <person name="Vasconcelos A.T."/>
            <person name="Perreira-Neves A."/>
            <person name="Rosa I.A."/>
            <person name="Tasca T."/>
            <person name="Bogo M.R."/>
            <person name="de Souza W."/>
        </authorList>
    </citation>
    <scope>NUCLEOTIDE SEQUENCE [LARGE SCALE GENOMIC DNA]</scope>
    <source>
        <strain evidence="1">K</strain>
    </source>
</reference>
<sequence>MFVKHDDINNKNWKLLESTQNLLRNFTIDSISDTINHLQSMGWLEFSHLHRLVHWVFRSYSANATRINLYVELFKQLNTLIPMEPTIKYVNDSGVFSDLDVLLSRLFDEGIIKSNETFHYFSIEEIQSRSTYKARKAIECDNVLVLQRLIASGLDINSEIHILHSDIFPNFGYVDMMDLTFPYYGDVIFLIEYSALCSSFQCFKYLYVSGGKLRKLDRDESCDILSFAIQGGNTEIIHFLINEGRTFLKDHVYDIAASFNDAMFDWIWENDRIKIEEMLQPLLQWQYAHGLMKIYEFRVTIHKNSGFHDSTFEVISKTNFCEYLEYLSTKIPPKEFLTTGNETSNYGTYLECEEIYFQVAYDKNKSLFHAACEDGMKKIVNDYRERFGTKLSLSDLQGLTPMQCAQKYGQKEIIELLLQKHDELLKLRDATNCLSINELLLSEDDLNLAEKPVENHKKLQCEIYNPFCYENER</sequence>
<protein>
    <submittedName>
        <fullName evidence="1">Uncharacterized protein</fullName>
    </submittedName>
</protein>
<comment type="caution">
    <text evidence="1">The sequence shown here is derived from an EMBL/GenBank/DDBJ whole genome shotgun (WGS) entry which is preliminary data.</text>
</comment>
<proteinExistence type="predicted"/>
<dbReference type="PANTHER" id="PTHR24159:SF5">
    <property type="entry name" value="ANK_REP_REGION DOMAIN-CONTAINING PROTEIN"/>
    <property type="match status" value="1"/>
</dbReference>
<dbReference type="GeneID" id="94842351"/>
<dbReference type="InterPro" id="IPR036770">
    <property type="entry name" value="Ankyrin_rpt-contain_sf"/>
</dbReference>
<dbReference type="SUPFAM" id="SSF48403">
    <property type="entry name" value="Ankyrin repeat"/>
    <property type="match status" value="1"/>
</dbReference>
<keyword evidence="2" id="KW-1185">Reference proteome</keyword>
<gene>
    <name evidence="1" type="ORF">TRFO_30959</name>
</gene>
<organism evidence="1 2">
    <name type="scientific">Tritrichomonas foetus</name>
    <dbReference type="NCBI Taxonomy" id="1144522"/>
    <lineage>
        <taxon>Eukaryota</taxon>
        <taxon>Metamonada</taxon>
        <taxon>Parabasalia</taxon>
        <taxon>Tritrichomonadida</taxon>
        <taxon>Tritrichomonadidae</taxon>
        <taxon>Tritrichomonas</taxon>
    </lineage>
</organism>
<dbReference type="EMBL" id="MLAK01000884">
    <property type="protein sequence ID" value="OHT02043.1"/>
    <property type="molecule type" value="Genomic_DNA"/>
</dbReference>
<dbReference type="Gene3D" id="1.25.40.20">
    <property type="entry name" value="Ankyrin repeat-containing domain"/>
    <property type="match status" value="1"/>
</dbReference>
<dbReference type="Proteomes" id="UP000179807">
    <property type="component" value="Unassembled WGS sequence"/>
</dbReference>
<dbReference type="InterPro" id="IPR002110">
    <property type="entry name" value="Ankyrin_rpt"/>
</dbReference>
<dbReference type="AlphaFoldDB" id="A0A1J4JSL7"/>
<dbReference type="SMART" id="SM00248">
    <property type="entry name" value="ANK"/>
    <property type="match status" value="2"/>
</dbReference>
<dbReference type="RefSeq" id="XP_068355179.1">
    <property type="nucleotide sequence ID" value="XM_068507647.1"/>
</dbReference>
<dbReference type="PANTHER" id="PTHR24159">
    <property type="match status" value="1"/>
</dbReference>
<evidence type="ECO:0000313" key="2">
    <source>
        <dbReference type="Proteomes" id="UP000179807"/>
    </source>
</evidence>
<accession>A0A1J4JSL7</accession>
<name>A0A1J4JSL7_9EUKA</name>